<dbReference type="AlphaFoldDB" id="A0AAW9CRP1"/>
<organism evidence="3 4">
    <name type="scientific">Burkholderia thailandensis</name>
    <dbReference type="NCBI Taxonomy" id="57975"/>
    <lineage>
        <taxon>Bacteria</taxon>
        <taxon>Pseudomonadati</taxon>
        <taxon>Pseudomonadota</taxon>
        <taxon>Betaproteobacteria</taxon>
        <taxon>Burkholderiales</taxon>
        <taxon>Burkholderiaceae</taxon>
        <taxon>Burkholderia</taxon>
        <taxon>pseudomallei group</taxon>
    </lineage>
</organism>
<evidence type="ECO:0000313" key="3">
    <source>
        <dbReference type="EMBL" id="MDW9253705.1"/>
    </source>
</evidence>
<dbReference type="PANTHER" id="PTHR37024:SF3">
    <property type="entry name" value="TYPE VI SECRETION SYSTEM PROTEIN TSSA"/>
    <property type="match status" value="1"/>
</dbReference>
<feature type="compositionally biased region" description="Pro residues" evidence="1">
    <location>
        <begin position="433"/>
        <end position="442"/>
    </location>
</feature>
<dbReference type="RefSeq" id="WP_025405500.1">
    <property type="nucleotide sequence ID" value="NZ_CP013410.1"/>
</dbReference>
<evidence type="ECO:0000313" key="4">
    <source>
        <dbReference type="Proteomes" id="UP001272137"/>
    </source>
</evidence>
<name>A0AAW9CRP1_BURTH</name>
<dbReference type="InterPro" id="IPR010657">
    <property type="entry name" value="ImpA_N"/>
</dbReference>
<dbReference type="NCBIfam" id="TIGR03362">
    <property type="entry name" value="VI_chp_7"/>
    <property type="match status" value="1"/>
</dbReference>
<dbReference type="Pfam" id="PF06812">
    <property type="entry name" value="ImpA_N"/>
    <property type="match status" value="1"/>
</dbReference>
<comment type="caution">
    <text evidence="3">The sequence shown here is derived from an EMBL/GenBank/DDBJ whole genome shotgun (WGS) entry which is preliminary data.</text>
</comment>
<evidence type="ECO:0000256" key="1">
    <source>
        <dbReference type="SAM" id="MobiDB-lite"/>
    </source>
</evidence>
<dbReference type="PANTHER" id="PTHR37024">
    <property type="entry name" value="TYPE VI SECRETION SYSTEM DUF2094 AND IMPA-RELATED DOMAIN PROTEIN"/>
    <property type="match status" value="1"/>
</dbReference>
<feature type="region of interest" description="Disordered" evidence="1">
    <location>
        <begin position="428"/>
        <end position="449"/>
    </location>
</feature>
<feature type="compositionally biased region" description="Low complexity" evidence="1">
    <location>
        <begin position="241"/>
        <end position="258"/>
    </location>
</feature>
<dbReference type="Proteomes" id="UP001272137">
    <property type="component" value="Unassembled WGS sequence"/>
</dbReference>
<gene>
    <name evidence="3" type="ORF">C7S16_6863</name>
</gene>
<reference evidence="3" key="1">
    <citation type="submission" date="2018-08" db="EMBL/GenBank/DDBJ databases">
        <title>Identification of Burkholderia cepacia strains that express a Burkholderia pseudomallei-like capsular polysaccharide.</title>
        <authorList>
            <person name="Burtnick M.N."/>
            <person name="Vongsouvath M."/>
            <person name="Newton P."/>
            <person name="Wuthiekanun V."/>
            <person name="Limmathurotsakul D."/>
            <person name="Brett P.J."/>
            <person name="Chantratita N."/>
            <person name="Dance D.A."/>
        </authorList>
    </citation>
    <scope>NUCLEOTIDE SEQUENCE</scope>
    <source>
        <strain evidence="3">SBXCC001</strain>
    </source>
</reference>
<evidence type="ECO:0000259" key="2">
    <source>
        <dbReference type="Pfam" id="PF06812"/>
    </source>
</evidence>
<protein>
    <submittedName>
        <fullName evidence="3">ImpA-related N-terminal family protein</fullName>
    </submittedName>
</protein>
<dbReference type="InterPro" id="IPR017739">
    <property type="entry name" value="T6SS-assoc_VCA0119"/>
</dbReference>
<feature type="domain" description="ImpA N-terminal" evidence="2">
    <location>
        <begin position="31"/>
        <end position="143"/>
    </location>
</feature>
<dbReference type="Pfam" id="PF16989">
    <property type="entry name" value="T6SS_VasJ"/>
    <property type="match status" value="1"/>
</dbReference>
<sequence length="582" mass="61029">MGMNERRQPGGAASGALLPEDFDALGALGRADIDPAAPAGADVRADARFDALHAELAKLASPGASGHVDWRAAMSLAAGLLRDRGKDLLVGCYLAGALLQIGGAAGLRCGLEVVGDLVERHWAAMSPPVSRMRARRGALQWLLDRVDATRDAGAAACGAACSVELVEQLRAAARRIDALLAERDDEAPTMRAVTAFAARLPVESIEPGESGESNSTHAHGSVGAPAERAALSFAEHASIEPAGRAAPRANADAARQPASLDDAAGRERALADALAQLHRIATAFAQADWADARGFRLRRIACWSSVHAMPDTEADSGRTRIAAPNAQVVDVAKGIDTQGGPAAAVRFAEEHAQAFPLWLDLQRIAARALARAGGDCTGAQREVETAVRALLMRLPGLDALKFADGTPFADAATRAWLAELCTPIGAANAASTSPPPSPPAPSLPMTGELDRARGDARDANADDAHARARALAASGRLDLALGAIQQAIDRAPSAERRLRARIRLCEFARDHWEHEIPDAFARGVIEPIRRHDLLAWEPELALDGLSAAYALLIRRDGDSAHARAVLNEIAGVDAARAMRLST</sequence>
<feature type="region of interest" description="Disordered" evidence="1">
    <location>
        <begin position="204"/>
        <end position="224"/>
    </location>
</feature>
<dbReference type="EMBL" id="QXCT01000001">
    <property type="protein sequence ID" value="MDW9253705.1"/>
    <property type="molecule type" value="Genomic_DNA"/>
</dbReference>
<proteinExistence type="predicted"/>
<accession>A0AAW9CRP1</accession>
<feature type="region of interest" description="Disordered" evidence="1">
    <location>
        <begin position="241"/>
        <end position="262"/>
    </location>
</feature>